<dbReference type="Proteomes" id="UP000269721">
    <property type="component" value="Unassembled WGS sequence"/>
</dbReference>
<dbReference type="Pfam" id="PF01764">
    <property type="entry name" value="Lipase_3"/>
    <property type="match status" value="1"/>
</dbReference>
<evidence type="ECO:0000313" key="3">
    <source>
        <dbReference type="Proteomes" id="UP000269721"/>
    </source>
</evidence>
<feature type="non-terminal residue" evidence="2">
    <location>
        <position position="1"/>
    </location>
</feature>
<proteinExistence type="predicted"/>
<dbReference type="PANTHER" id="PTHR45856:SF24">
    <property type="entry name" value="FUNGAL LIPASE-LIKE DOMAIN-CONTAINING PROTEIN"/>
    <property type="match status" value="1"/>
</dbReference>
<feature type="domain" description="Fungal lipase-type" evidence="1">
    <location>
        <begin position="13"/>
        <end position="147"/>
    </location>
</feature>
<dbReference type="GO" id="GO:0006629">
    <property type="term" value="P:lipid metabolic process"/>
    <property type="evidence" value="ECO:0007669"/>
    <property type="project" value="InterPro"/>
</dbReference>
<name>A0A4P9W5E5_9FUNG</name>
<dbReference type="CDD" id="cd00519">
    <property type="entry name" value="Lipase_3"/>
    <property type="match status" value="1"/>
</dbReference>
<gene>
    <name evidence="2" type="ORF">BDK51DRAFT_29236</name>
</gene>
<keyword evidence="3" id="KW-1185">Reference proteome</keyword>
<organism evidence="2 3">
    <name type="scientific">Blyttiomyces helicus</name>
    <dbReference type="NCBI Taxonomy" id="388810"/>
    <lineage>
        <taxon>Eukaryota</taxon>
        <taxon>Fungi</taxon>
        <taxon>Fungi incertae sedis</taxon>
        <taxon>Chytridiomycota</taxon>
        <taxon>Chytridiomycota incertae sedis</taxon>
        <taxon>Chytridiomycetes</taxon>
        <taxon>Chytridiomycetes incertae sedis</taxon>
        <taxon>Blyttiomyces</taxon>
    </lineage>
</organism>
<dbReference type="SUPFAM" id="SSF53474">
    <property type="entry name" value="alpha/beta-Hydrolases"/>
    <property type="match status" value="1"/>
</dbReference>
<dbReference type="InterPro" id="IPR029058">
    <property type="entry name" value="AB_hydrolase_fold"/>
</dbReference>
<evidence type="ECO:0000259" key="1">
    <source>
        <dbReference type="Pfam" id="PF01764"/>
    </source>
</evidence>
<accession>A0A4P9W5E5</accession>
<dbReference type="Gene3D" id="3.40.50.1820">
    <property type="entry name" value="alpha/beta hydrolase"/>
    <property type="match status" value="1"/>
</dbReference>
<evidence type="ECO:0000313" key="2">
    <source>
        <dbReference type="EMBL" id="RKO86543.1"/>
    </source>
</evidence>
<sequence length="209" mass="22261">YVGIDNGRKTILVAFRATINTLRDWLGDLDVLFVGAEFLPHNATVSNGFLAAYRTVQSGVQGAVKQAVAENPGYTISFTGHSLGGASATLAAADGMVYLKGQVDPSSFYIMTNGSPRVGNKDFAELVTSAVADIWRSANFDDAVPKVVRPPIELGYIHVGRSTVGLTEGAVPPNPTFCGPDGTVSSECPWGFSADLHLQHDNYYDLVIH</sequence>
<reference evidence="3" key="1">
    <citation type="journal article" date="2018" name="Nat. Microbiol.">
        <title>Leveraging single-cell genomics to expand the fungal tree of life.</title>
        <authorList>
            <person name="Ahrendt S.R."/>
            <person name="Quandt C.A."/>
            <person name="Ciobanu D."/>
            <person name="Clum A."/>
            <person name="Salamov A."/>
            <person name="Andreopoulos B."/>
            <person name="Cheng J.F."/>
            <person name="Woyke T."/>
            <person name="Pelin A."/>
            <person name="Henrissat B."/>
            <person name="Reynolds N.K."/>
            <person name="Benny G.L."/>
            <person name="Smith M.E."/>
            <person name="James T.Y."/>
            <person name="Grigoriev I.V."/>
        </authorList>
    </citation>
    <scope>NUCLEOTIDE SEQUENCE [LARGE SCALE GENOMIC DNA]</scope>
</reference>
<keyword evidence="2" id="KW-0378">Hydrolase</keyword>
<dbReference type="PANTHER" id="PTHR45856">
    <property type="entry name" value="ALPHA/BETA-HYDROLASES SUPERFAMILY PROTEIN"/>
    <property type="match status" value="1"/>
</dbReference>
<dbReference type="InterPro" id="IPR051218">
    <property type="entry name" value="Sec_MonoDiacylglyc_Lipase"/>
</dbReference>
<dbReference type="GO" id="GO:0016787">
    <property type="term" value="F:hydrolase activity"/>
    <property type="evidence" value="ECO:0007669"/>
    <property type="project" value="UniProtKB-KW"/>
</dbReference>
<protein>
    <submittedName>
        <fullName evidence="2">Alpha/Beta hydrolase protein</fullName>
    </submittedName>
</protein>
<dbReference type="AlphaFoldDB" id="A0A4P9W5E5"/>
<dbReference type="EMBL" id="KZ998106">
    <property type="protein sequence ID" value="RKO86543.1"/>
    <property type="molecule type" value="Genomic_DNA"/>
</dbReference>
<dbReference type="InterPro" id="IPR002921">
    <property type="entry name" value="Fungal_lipase-type"/>
</dbReference>
<dbReference type="OrthoDB" id="438440at2759"/>